<evidence type="ECO:0000256" key="8">
    <source>
        <dbReference type="SAM" id="Phobius"/>
    </source>
</evidence>
<dbReference type="Proteomes" id="UP000187209">
    <property type="component" value="Unassembled WGS sequence"/>
</dbReference>
<dbReference type="GO" id="GO:0005249">
    <property type="term" value="F:voltage-gated potassium channel activity"/>
    <property type="evidence" value="ECO:0007669"/>
    <property type="project" value="InterPro"/>
</dbReference>
<keyword evidence="5" id="KW-0406">Ion transport</keyword>
<accession>A0A1R2BHL6</accession>
<protein>
    <recommendedName>
        <fullName evidence="9">Cyclic nucleotide-binding domain-containing protein</fullName>
    </recommendedName>
</protein>
<evidence type="ECO:0000256" key="6">
    <source>
        <dbReference type="ARBA" id="ARBA00023136"/>
    </source>
</evidence>
<evidence type="ECO:0000256" key="4">
    <source>
        <dbReference type="ARBA" id="ARBA00022989"/>
    </source>
</evidence>
<name>A0A1R2BHL6_9CILI</name>
<evidence type="ECO:0000313" key="10">
    <source>
        <dbReference type="EMBL" id="OMJ76250.1"/>
    </source>
</evidence>
<dbReference type="InterPro" id="IPR000595">
    <property type="entry name" value="cNMP-bd_dom"/>
</dbReference>
<dbReference type="PROSITE" id="PS50042">
    <property type="entry name" value="CNMP_BINDING_3"/>
    <property type="match status" value="1"/>
</dbReference>
<dbReference type="EMBL" id="MPUH01000642">
    <property type="protein sequence ID" value="OMJ76250.1"/>
    <property type="molecule type" value="Genomic_DNA"/>
</dbReference>
<dbReference type="Pfam" id="PF00520">
    <property type="entry name" value="Ion_trans"/>
    <property type="match status" value="1"/>
</dbReference>
<dbReference type="PANTHER" id="PTHR47823">
    <property type="entry name" value="ION_TRANS DOMAIN-CONTAINING PROTEIN"/>
    <property type="match status" value="1"/>
</dbReference>
<dbReference type="CDD" id="cd00038">
    <property type="entry name" value="CAP_ED"/>
    <property type="match status" value="1"/>
</dbReference>
<keyword evidence="7" id="KW-0407">Ion channel</keyword>
<comment type="subcellular location">
    <subcellularLocation>
        <location evidence="1">Membrane</location>
        <topology evidence="1">Multi-pass membrane protein</topology>
    </subcellularLocation>
</comment>
<feature type="domain" description="Cyclic nucleotide-binding" evidence="9">
    <location>
        <begin position="313"/>
        <end position="413"/>
    </location>
</feature>
<dbReference type="GO" id="GO:0016020">
    <property type="term" value="C:membrane"/>
    <property type="evidence" value="ECO:0007669"/>
    <property type="project" value="UniProtKB-SubCell"/>
</dbReference>
<organism evidence="10 11">
    <name type="scientific">Stentor coeruleus</name>
    <dbReference type="NCBI Taxonomy" id="5963"/>
    <lineage>
        <taxon>Eukaryota</taxon>
        <taxon>Sar</taxon>
        <taxon>Alveolata</taxon>
        <taxon>Ciliophora</taxon>
        <taxon>Postciliodesmatophora</taxon>
        <taxon>Heterotrichea</taxon>
        <taxon>Heterotrichida</taxon>
        <taxon>Stentoridae</taxon>
        <taxon>Stentor</taxon>
    </lineage>
</organism>
<dbReference type="InterPro" id="IPR005821">
    <property type="entry name" value="Ion_trans_dom"/>
</dbReference>
<evidence type="ECO:0000313" key="11">
    <source>
        <dbReference type="Proteomes" id="UP000187209"/>
    </source>
</evidence>
<dbReference type="Pfam" id="PF00027">
    <property type="entry name" value="cNMP_binding"/>
    <property type="match status" value="1"/>
</dbReference>
<dbReference type="Gene3D" id="2.60.120.10">
    <property type="entry name" value="Jelly Rolls"/>
    <property type="match status" value="1"/>
</dbReference>
<evidence type="ECO:0000259" key="9">
    <source>
        <dbReference type="PROSITE" id="PS50042"/>
    </source>
</evidence>
<dbReference type="PANTHER" id="PTHR47823:SF9">
    <property type="entry name" value="CHROMOSOME UNDETERMINED SCAFFOLD_10, WHOLE GENOME SHOTGUN SEQUENCE"/>
    <property type="match status" value="1"/>
</dbReference>
<dbReference type="InterPro" id="IPR014710">
    <property type="entry name" value="RmlC-like_jellyroll"/>
</dbReference>
<evidence type="ECO:0000256" key="5">
    <source>
        <dbReference type="ARBA" id="ARBA00023065"/>
    </source>
</evidence>
<comment type="caution">
    <text evidence="10">The sequence shown here is derived from an EMBL/GenBank/DDBJ whole genome shotgun (WGS) entry which is preliminary data.</text>
</comment>
<dbReference type="PRINTS" id="PR01463">
    <property type="entry name" value="EAGCHANLFMLY"/>
</dbReference>
<dbReference type="SUPFAM" id="SSF51206">
    <property type="entry name" value="cAMP-binding domain-like"/>
    <property type="match status" value="1"/>
</dbReference>
<feature type="transmembrane region" description="Helical" evidence="8">
    <location>
        <begin position="179"/>
        <end position="196"/>
    </location>
</feature>
<feature type="transmembrane region" description="Helical" evidence="8">
    <location>
        <begin position="16"/>
        <end position="40"/>
    </location>
</feature>
<gene>
    <name evidence="10" type="ORF">SteCoe_24431</name>
</gene>
<evidence type="ECO:0000256" key="1">
    <source>
        <dbReference type="ARBA" id="ARBA00004141"/>
    </source>
</evidence>
<keyword evidence="3 8" id="KW-0812">Transmembrane</keyword>
<dbReference type="OrthoDB" id="298869at2759"/>
<feature type="transmembrane region" description="Helical" evidence="8">
    <location>
        <begin position="208"/>
        <end position="233"/>
    </location>
</feature>
<sequence>MPLTMAFFESDSQDTWYYLDLILDALFFLDIIVTMNSAYYNQYGVLMTKRKTIFCSYAKSWFFIDIISCFPFNVISGSGRNYNSLLRLARLPRLTKLLRLSKLLKIFKNSSSNSRLMRKIEDVLYIKTSAMRLFQGFITAVLLLHLMSCLWFYSAKFQDFNSDTWVVKYGYLDLDIGSLYLRSLYFTMATLATVGYGDIAANNDLERILVIIWIIIVMFFVTFSISSVSNMMFNIDTKESILQYKVSVIENFCKDSKLSRELKIKIKDAIKYSTENTGGSLYNKQDIIIGLPKKLRFEVSMAMHKGYAREIKFFQEKDRAFISNIIPFLISQKFQNGDVIYNFCDHPDEVYFIISGRVGFAYSEKMIIFQQVGKSYDFGFIEIFKSSPRIFTCKAMINTKVLTLKKKHLEDIIRKYPYIEHELKKKAEYESLKSLRNIIELKVIFQLKKDGSPFDFTLEKIRKYIQNRFIDYQKTWRDFEIDELGSADILLTTHTLNKKIEEIRELHDNICHNVQKITEKMISRMQG</sequence>
<dbReference type="Gene3D" id="1.10.287.70">
    <property type="match status" value="1"/>
</dbReference>
<dbReference type="SUPFAM" id="SSF81324">
    <property type="entry name" value="Voltage-gated potassium channels"/>
    <property type="match status" value="1"/>
</dbReference>
<evidence type="ECO:0000256" key="2">
    <source>
        <dbReference type="ARBA" id="ARBA00022448"/>
    </source>
</evidence>
<reference evidence="10 11" key="1">
    <citation type="submission" date="2016-11" db="EMBL/GenBank/DDBJ databases">
        <title>The macronuclear genome of Stentor coeruleus: a giant cell with tiny introns.</title>
        <authorList>
            <person name="Slabodnick M."/>
            <person name="Ruby J.G."/>
            <person name="Reiff S.B."/>
            <person name="Swart E.C."/>
            <person name="Gosai S."/>
            <person name="Prabakaran S."/>
            <person name="Witkowska E."/>
            <person name="Larue G.E."/>
            <person name="Fisher S."/>
            <person name="Freeman R.M."/>
            <person name="Gunawardena J."/>
            <person name="Chu W."/>
            <person name="Stover N.A."/>
            <person name="Gregory B.D."/>
            <person name="Nowacki M."/>
            <person name="Derisi J."/>
            <person name="Roy S.W."/>
            <person name="Marshall W.F."/>
            <person name="Sood P."/>
        </authorList>
    </citation>
    <scope>NUCLEOTIDE SEQUENCE [LARGE SCALE GENOMIC DNA]</scope>
    <source>
        <strain evidence="10">WM001</strain>
    </source>
</reference>
<dbReference type="Gene3D" id="1.10.287.630">
    <property type="entry name" value="Helix hairpin bin"/>
    <property type="match status" value="1"/>
</dbReference>
<proteinExistence type="predicted"/>
<keyword evidence="4 8" id="KW-1133">Transmembrane helix</keyword>
<keyword evidence="6 8" id="KW-0472">Membrane</keyword>
<dbReference type="InterPro" id="IPR018490">
    <property type="entry name" value="cNMP-bd_dom_sf"/>
</dbReference>
<evidence type="ECO:0000256" key="7">
    <source>
        <dbReference type="ARBA" id="ARBA00023303"/>
    </source>
</evidence>
<evidence type="ECO:0000256" key="3">
    <source>
        <dbReference type="ARBA" id="ARBA00022692"/>
    </source>
</evidence>
<feature type="transmembrane region" description="Helical" evidence="8">
    <location>
        <begin position="133"/>
        <end position="153"/>
    </location>
</feature>
<dbReference type="InterPro" id="IPR003938">
    <property type="entry name" value="K_chnl_volt-dep_EAG/ELK/ERG"/>
</dbReference>
<keyword evidence="2" id="KW-0813">Transport</keyword>
<dbReference type="AlphaFoldDB" id="A0A1R2BHL6"/>
<keyword evidence="11" id="KW-1185">Reference proteome</keyword>